<dbReference type="RefSeq" id="WP_058887198.1">
    <property type="nucleotide sequence ID" value="NZ_BAAAKT010000001.1"/>
</dbReference>
<dbReference type="OrthoDB" id="9802632at2"/>
<dbReference type="GO" id="GO:0005886">
    <property type="term" value="C:plasma membrane"/>
    <property type="evidence" value="ECO:0007669"/>
    <property type="project" value="UniProtKB-SubCell"/>
</dbReference>
<dbReference type="PANTHER" id="PTHR43646">
    <property type="entry name" value="GLYCOSYLTRANSFERASE"/>
    <property type="match status" value="1"/>
</dbReference>
<dbReference type="EMBL" id="LQBM01000001">
    <property type="protein sequence ID" value="KUG60212.1"/>
    <property type="molecule type" value="Genomic_DNA"/>
</dbReference>
<comment type="pathway">
    <text evidence="7">Carotenoid biosynthesis; staphyloxanthin biosynthesis; staphyloxanthin from farnesyl diphosphate: step 4/5.</text>
</comment>
<protein>
    <recommendedName>
        <fullName evidence="9">4,4'-diaponeurosporenoate glycosyltransferase</fullName>
    </recommendedName>
</protein>
<comment type="similarity">
    <text evidence="8">Belongs to the glycosyltransferase 2 family. CrtQ subfamily.</text>
</comment>
<reference evidence="14" key="2">
    <citation type="submission" date="2015-12" db="EMBL/GenBank/DDBJ databases">
        <authorList>
            <person name="Nair G.R."/>
            <person name="Kaur G."/>
            <person name="Mayilraj S."/>
        </authorList>
    </citation>
    <scope>NUCLEOTIDE SEQUENCE [LARGE SCALE GENOMIC DNA]</scope>
    <source>
        <strain evidence="14">CD08_7</strain>
    </source>
</reference>
<dbReference type="Proteomes" id="UP000546252">
    <property type="component" value="Unassembled WGS sequence"/>
</dbReference>
<accession>A0A0W8IJP6</accession>
<comment type="subcellular location">
    <subcellularLocation>
        <location evidence="1">Cell membrane</location>
    </subcellularLocation>
</comment>
<evidence type="ECO:0000256" key="5">
    <source>
        <dbReference type="ARBA" id="ARBA00023136"/>
    </source>
</evidence>
<keyword evidence="5" id="KW-0472">Membrane</keyword>
<dbReference type="SUPFAM" id="SSF53448">
    <property type="entry name" value="Nucleotide-diphospho-sugar transferases"/>
    <property type="match status" value="1"/>
</dbReference>
<organism evidence="12 14">
    <name type="scientific">Nesterenkonia jeotgali</name>
    <dbReference type="NCBI Taxonomy" id="317018"/>
    <lineage>
        <taxon>Bacteria</taxon>
        <taxon>Bacillati</taxon>
        <taxon>Actinomycetota</taxon>
        <taxon>Actinomycetes</taxon>
        <taxon>Micrococcales</taxon>
        <taxon>Micrococcaceae</taxon>
        <taxon>Nesterenkonia</taxon>
    </lineage>
</organism>
<keyword evidence="3" id="KW-0328">Glycosyltransferase</keyword>
<feature type="region of interest" description="Disordered" evidence="10">
    <location>
        <begin position="248"/>
        <end position="272"/>
    </location>
</feature>
<evidence type="ECO:0000256" key="10">
    <source>
        <dbReference type="SAM" id="MobiDB-lite"/>
    </source>
</evidence>
<evidence type="ECO:0000313" key="14">
    <source>
        <dbReference type="Proteomes" id="UP000054023"/>
    </source>
</evidence>
<evidence type="ECO:0000256" key="9">
    <source>
        <dbReference type="ARBA" id="ARBA00040345"/>
    </source>
</evidence>
<keyword evidence="14" id="KW-1185">Reference proteome</keyword>
<evidence type="ECO:0000256" key="4">
    <source>
        <dbReference type="ARBA" id="ARBA00022679"/>
    </source>
</evidence>
<dbReference type="EMBL" id="JACJIH010000001">
    <property type="protein sequence ID" value="MBA8920309.1"/>
    <property type="molecule type" value="Genomic_DNA"/>
</dbReference>
<dbReference type="Pfam" id="PF00535">
    <property type="entry name" value="Glycos_transf_2"/>
    <property type="match status" value="1"/>
</dbReference>
<dbReference type="Proteomes" id="UP000054023">
    <property type="component" value="Unassembled WGS sequence"/>
</dbReference>
<sequence>MSGENANPSEPAKPITVSVVIPVKDDSAALTVCLAALAAQTRTAEEIIVVDNACTDDSAAVALAAGATVCSCLQPGIPAASATGYDAATGDLILRLDADCVPGPEWIHDVIAAFEEQPEAGALTGDAEFIDGPALLRRPLVRAYLFAYMNFCIPALGHRPLFGSNLAMRREAWDTVRLSVHRDDPEVHDDLDLSFHLGEHYRLGAIRGEPMGISMRPFSDARAFRRRIRRGFRSVTVHWPRDLPPRRFSRLARRRSAQSGQARPPGPQETHP</sequence>
<gene>
    <name evidence="12" type="ORF">AVL63_07275</name>
    <name evidence="13" type="ORF">HNR24_000242</name>
</gene>
<feature type="domain" description="Glycosyltransferase 2-like" evidence="11">
    <location>
        <begin position="18"/>
        <end position="172"/>
    </location>
</feature>
<evidence type="ECO:0000256" key="6">
    <source>
        <dbReference type="ARBA" id="ARBA00037281"/>
    </source>
</evidence>
<evidence type="ECO:0000256" key="2">
    <source>
        <dbReference type="ARBA" id="ARBA00022475"/>
    </source>
</evidence>
<dbReference type="PANTHER" id="PTHR43646:SF2">
    <property type="entry name" value="GLYCOSYLTRANSFERASE 2-LIKE DOMAIN-CONTAINING PROTEIN"/>
    <property type="match status" value="1"/>
</dbReference>
<dbReference type="Gene3D" id="3.90.550.10">
    <property type="entry name" value="Spore Coat Polysaccharide Biosynthesis Protein SpsA, Chain A"/>
    <property type="match status" value="1"/>
</dbReference>
<evidence type="ECO:0000313" key="15">
    <source>
        <dbReference type="Proteomes" id="UP000546252"/>
    </source>
</evidence>
<dbReference type="GO" id="GO:0016757">
    <property type="term" value="F:glycosyltransferase activity"/>
    <property type="evidence" value="ECO:0007669"/>
    <property type="project" value="UniProtKB-KW"/>
</dbReference>
<reference evidence="12" key="1">
    <citation type="submission" date="2015-12" db="EMBL/GenBank/DDBJ databases">
        <authorList>
            <person name="Shamseldin A."/>
            <person name="Moawad H."/>
            <person name="Abd El-Rahim W.M."/>
            <person name="Sadowsky M.J."/>
        </authorList>
    </citation>
    <scope>NUCLEOTIDE SEQUENCE [LARGE SCALE GENOMIC DNA]</scope>
    <source>
        <strain evidence="12">CD08_7</strain>
    </source>
</reference>
<dbReference type="InterPro" id="IPR001173">
    <property type="entry name" value="Glyco_trans_2-like"/>
</dbReference>
<dbReference type="CDD" id="cd00761">
    <property type="entry name" value="Glyco_tranf_GTA_type"/>
    <property type="match status" value="1"/>
</dbReference>
<name>A0A0W8IJP6_9MICC</name>
<reference evidence="13 15" key="3">
    <citation type="submission" date="2020-08" db="EMBL/GenBank/DDBJ databases">
        <title>Sequencing the genomes of 1000 actinobacteria strains.</title>
        <authorList>
            <person name="Klenk H.-P."/>
        </authorList>
    </citation>
    <scope>NUCLEOTIDE SEQUENCE [LARGE SCALE GENOMIC DNA]</scope>
    <source>
        <strain evidence="13 15">DSM 19081</strain>
    </source>
</reference>
<proteinExistence type="inferred from homology"/>
<keyword evidence="4 12" id="KW-0808">Transferase</keyword>
<dbReference type="STRING" id="317018.AVL63_07275"/>
<evidence type="ECO:0000313" key="13">
    <source>
        <dbReference type="EMBL" id="MBA8920309.1"/>
    </source>
</evidence>
<evidence type="ECO:0000256" key="8">
    <source>
        <dbReference type="ARBA" id="ARBA00038120"/>
    </source>
</evidence>
<evidence type="ECO:0000259" key="11">
    <source>
        <dbReference type="Pfam" id="PF00535"/>
    </source>
</evidence>
<evidence type="ECO:0000256" key="7">
    <source>
        <dbReference type="ARBA" id="ARBA00037904"/>
    </source>
</evidence>
<evidence type="ECO:0000256" key="3">
    <source>
        <dbReference type="ARBA" id="ARBA00022676"/>
    </source>
</evidence>
<comment type="function">
    <text evidence="6">Catalyzes the glycosylation of 4,4'-diaponeurosporenoate, i.e. the esterification of glucose at the C1'' position with the carboxyl group of 4,4'-diaponeurosporenic acid, to form glycosyl-4,4'-diaponeurosporenoate. This is a step in the biosynthesis of staphyloxanthin, an orange pigment present in most staphylococci strains.</text>
</comment>
<evidence type="ECO:0000256" key="1">
    <source>
        <dbReference type="ARBA" id="ARBA00004236"/>
    </source>
</evidence>
<comment type="caution">
    <text evidence="12">The sequence shown here is derived from an EMBL/GenBank/DDBJ whole genome shotgun (WGS) entry which is preliminary data.</text>
</comment>
<evidence type="ECO:0000313" key="12">
    <source>
        <dbReference type="EMBL" id="KUG60212.1"/>
    </source>
</evidence>
<dbReference type="AlphaFoldDB" id="A0A0W8IJP6"/>
<keyword evidence="2" id="KW-1003">Cell membrane</keyword>
<dbReference type="InterPro" id="IPR029044">
    <property type="entry name" value="Nucleotide-diphossugar_trans"/>
</dbReference>